<keyword evidence="1" id="KW-0812">Transmembrane</keyword>
<sequence length="79" mass="8981">MVVIVLGSTRCAVATEAVRSYLVGMGELPVHTLYHSLAVFGEVLKLIIINMIIIIGFSVLFIQRLRELRWDRKVAKQKR</sequence>
<protein>
    <submittedName>
        <fullName evidence="2">Uncharacterized protein</fullName>
    </submittedName>
</protein>
<dbReference type="KEGG" id="tpx:Turpa_3546"/>
<evidence type="ECO:0000256" key="1">
    <source>
        <dbReference type="SAM" id="Phobius"/>
    </source>
</evidence>
<gene>
    <name evidence="2" type="ordered locus">Turpa_3546</name>
</gene>
<feature type="transmembrane region" description="Helical" evidence="1">
    <location>
        <begin position="38"/>
        <end position="62"/>
    </location>
</feature>
<reference evidence="2 3" key="1">
    <citation type="submission" date="2012-06" db="EMBL/GenBank/DDBJ databases">
        <title>The complete chromosome of genome of Turneriella parva DSM 21527.</title>
        <authorList>
            <consortium name="US DOE Joint Genome Institute (JGI-PGF)"/>
            <person name="Lucas S."/>
            <person name="Han J."/>
            <person name="Lapidus A."/>
            <person name="Bruce D."/>
            <person name="Goodwin L."/>
            <person name="Pitluck S."/>
            <person name="Peters L."/>
            <person name="Kyrpides N."/>
            <person name="Mavromatis K."/>
            <person name="Ivanova N."/>
            <person name="Mikhailova N."/>
            <person name="Chertkov O."/>
            <person name="Detter J.C."/>
            <person name="Tapia R."/>
            <person name="Han C."/>
            <person name="Land M."/>
            <person name="Hauser L."/>
            <person name="Markowitz V."/>
            <person name="Cheng J.-F."/>
            <person name="Hugenholtz P."/>
            <person name="Woyke T."/>
            <person name="Wu D."/>
            <person name="Gronow S."/>
            <person name="Wellnitz S."/>
            <person name="Brambilla E."/>
            <person name="Klenk H.-P."/>
            <person name="Eisen J.A."/>
        </authorList>
    </citation>
    <scope>NUCLEOTIDE SEQUENCE [LARGE SCALE GENOMIC DNA]</scope>
    <source>
        <strain evidence="3">ATCC BAA-1111 / DSM 21527 / NCTC 11395 / H</strain>
    </source>
</reference>
<dbReference type="AlphaFoldDB" id="I4BA74"/>
<keyword evidence="3" id="KW-1185">Reference proteome</keyword>
<dbReference type="HOGENOM" id="CLU_2605054_0_0_12"/>
<evidence type="ECO:0000313" key="3">
    <source>
        <dbReference type="Proteomes" id="UP000006048"/>
    </source>
</evidence>
<keyword evidence="1" id="KW-0472">Membrane</keyword>
<dbReference type="EMBL" id="CP002959">
    <property type="protein sequence ID" value="AFM14181.1"/>
    <property type="molecule type" value="Genomic_DNA"/>
</dbReference>
<evidence type="ECO:0000313" key="2">
    <source>
        <dbReference type="EMBL" id="AFM14181.1"/>
    </source>
</evidence>
<dbReference type="Proteomes" id="UP000006048">
    <property type="component" value="Chromosome"/>
</dbReference>
<accession>I4BA74</accession>
<proteinExistence type="predicted"/>
<organism evidence="2 3">
    <name type="scientific">Turneriella parva (strain ATCC BAA-1111 / DSM 21527 / NCTC 11395 / H)</name>
    <name type="common">Leptospira parva</name>
    <dbReference type="NCBI Taxonomy" id="869212"/>
    <lineage>
        <taxon>Bacteria</taxon>
        <taxon>Pseudomonadati</taxon>
        <taxon>Spirochaetota</taxon>
        <taxon>Spirochaetia</taxon>
        <taxon>Leptospirales</taxon>
        <taxon>Leptospiraceae</taxon>
        <taxon>Turneriella</taxon>
    </lineage>
</organism>
<name>I4BA74_TURPD</name>
<keyword evidence="1" id="KW-1133">Transmembrane helix</keyword>